<dbReference type="InterPro" id="IPR057921">
    <property type="entry name" value="PhiKZ_VTX"/>
</dbReference>
<sequence length="304" mass="33703">MFRSPYDTSIGKAFNLPRVEQALHMANIKKELKTIHPDMPWLLAVVGDEPTEIPVFPHPVTLEDSVRGKQVVVDLRGPYKRYLTITDTGINVDPYGGAGITVNRAILQYYWSPDSADAFFALSDVPLIAFSRWLADQISRALGLDPAAQLALPVVLAYYFTSLYMEKPIAEEEATRIANKISRVLRINLQQVLDSIPNPIPSNLRELVAVLGSGNYGPKLERLNNVGLFYSMTTNGFFGVMNPKEVLACAIEYPPTFLAVLAGALNDTSFNKIPLITSIKHYVKQDAVKGFNLAFNQFLARGDN</sequence>
<dbReference type="Proteomes" id="UP000596247">
    <property type="component" value="Chromosome"/>
</dbReference>
<dbReference type="EMBL" id="LR881104">
    <property type="protein sequence ID" value="CAD5236198.1"/>
    <property type="molecule type" value="Genomic_DNA"/>
</dbReference>
<organism evidence="1 2">
    <name type="scientific">Klebsiella phage vB_KvM-Eowyn</name>
    <dbReference type="NCBI Taxonomy" id="2762819"/>
    <lineage>
        <taxon>Viruses</taxon>
        <taxon>Duplodnaviria</taxon>
        <taxon>Heunggongvirae</taxon>
        <taxon>Uroviricota</taxon>
        <taxon>Caudoviricetes</taxon>
        <taxon>Chimalliviridae</taxon>
        <taxon>Eowynvirus</taxon>
        <taxon>Eowynvirus eowyn</taxon>
    </lineage>
</organism>
<proteinExistence type="predicted"/>
<protein>
    <submittedName>
        <fullName evidence="1">Virion structural protein</fullName>
    </submittedName>
</protein>
<evidence type="ECO:0000313" key="1">
    <source>
        <dbReference type="EMBL" id="CAD5236198.1"/>
    </source>
</evidence>
<dbReference type="Pfam" id="PF25614">
    <property type="entry name" value="PhiKZ_VTX"/>
    <property type="match status" value="1"/>
</dbReference>
<gene>
    <name evidence="1" type="ORF">LLCLJKAH_00209</name>
</gene>
<name>A0A7R8MKA2_9CAUD</name>
<accession>A0A7R8MKA2</accession>
<keyword evidence="2" id="KW-1185">Reference proteome</keyword>
<reference evidence="1 2" key="1">
    <citation type="submission" date="2020-09" db="EMBL/GenBank/DDBJ databases">
        <authorList>
            <person name="Jameson E."/>
        </authorList>
    </citation>
    <scope>NUCLEOTIDE SEQUENCE [LARGE SCALE GENOMIC DNA]</scope>
</reference>
<evidence type="ECO:0000313" key="2">
    <source>
        <dbReference type="Proteomes" id="UP000596247"/>
    </source>
</evidence>